<proteinExistence type="predicted"/>
<reference evidence="2" key="1">
    <citation type="journal article" date="2020" name="Stud. Mycol.">
        <title>101 Dothideomycetes genomes: a test case for predicting lifestyles and emergence of pathogens.</title>
        <authorList>
            <person name="Haridas S."/>
            <person name="Albert R."/>
            <person name="Binder M."/>
            <person name="Bloem J."/>
            <person name="Labutti K."/>
            <person name="Salamov A."/>
            <person name="Andreopoulos B."/>
            <person name="Baker S."/>
            <person name="Barry K."/>
            <person name="Bills G."/>
            <person name="Bluhm B."/>
            <person name="Cannon C."/>
            <person name="Castanera R."/>
            <person name="Culley D."/>
            <person name="Daum C."/>
            <person name="Ezra D."/>
            <person name="Gonzalez J."/>
            <person name="Henrissat B."/>
            <person name="Kuo A."/>
            <person name="Liang C."/>
            <person name="Lipzen A."/>
            <person name="Lutzoni F."/>
            <person name="Magnuson J."/>
            <person name="Mondo S."/>
            <person name="Nolan M."/>
            <person name="Ohm R."/>
            <person name="Pangilinan J."/>
            <person name="Park H.-J."/>
            <person name="Ramirez L."/>
            <person name="Alfaro M."/>
            <person name="Sun H."/>
            <person name="Tritt A."/>
            <person name="Yoshinaga Y."/>
            <person name="Zwiers L.-H."/>
            <person name="Turgeon B."/>
            <person name="Goodwin S."/>
            <person name="Spatafora J."/>
            <person name="Crous P."/>
            <person name="Grigoriev I."/>
        </authorList>
    </citation>
    <scope>NUCLEOTIDE SEQUENCE</scope>
    <source>
        <strain evidence="2">SCOH1-5</strain>
    </source>
</reference>
<dbReference type="PANTHER" id="PTHR47064:SF2">
    <property type="entry name" value="SMP-30_GLUCONOLACTONASE_LRE-LIKE REGION DOMAIN-CONTAINING PROTEIN-RELATED"/>
    <property type="match status" value="1"/>
</dbReference>
<dbReference type="EMBL" id="ML992666">
    <property type="protein sequence ID" value="KAF2215413.1"/>
    <property type="molecule type" value="Genomic_DNA"/>
</dbReference>
<gene>
    <name evidence="2" type="ORF">CERZMDRAFT_16219</name>
</gene>
<organism evidence="2 3">
    <name type="scientific">Cercospora zeae-maydis SCOH1-5</name>
    <dbReference type="NCBI Taxonomy" id="717836"/>
    <lineage>
        <taxon>Eukaryota</taxon>
        <taxon>Fungi</taxon>
        <taxon>Dikarya</taxon>
        <taxon>Ascomycota</taxon>
        <taxon>Pezizomycotina</taxon>
        <taxon>Dothideomycetes</taxon>
        <taxon>Dothideomycetidae</taxon>
        <taxon>Mycosphaerellales</taxon>
        <taxon>Mycosphaerellaceae</taxon>
        <taxon>Cercospora</taxon>
    </lineage>
</organism>
<evidence type="ECO:0000259" key="1">
    <source>
        <dbReference type="Pfam" id="PF08450"/>
    </source>
</evidence>
<name>A0A6A6FPQ4_9PEZI</name>
<dbReference type="Pfam" id="PF08450">
    <property type="entry name" value="SGL"/>
    <property type="match status" value="1"/>
</dbReference>
<feature type="non-terminal residue" evidence="2">
    <location>
        <position position="393"/>
    </location>
</feature>
<protein>
    <recommendedName>
        <fullName evidence="1">SMP-30/Gluconolactonase/LRE-like region domain-containing protein</fullName>
    </recommendedName>
</protein>
<dbReference type="AlphaFoldDB" id="A0A6A6FPQ4"/>
<accession>A0A6A6FPQ4</accession>
<dbReference type="Gene3D" id="2.120.10.30">
    <property type="entry name" value="TolB, C-terminal domain"/>
    <property type="match status" value="1"/>
</dbReference>
<dbReference type="Proteomes" id="UP000799539">
    <property type="component" value="Unassembled WGS sequence"/>
</dbReference>
<dbReference type="InterPro" id="IPR013658">
    <property type="entry name" value="SGL"/>
</dbReference>
<evidence type="ECO:0000313" key="3">
    <source>
        <dbReference type="Proteomes" id="UP000799539"/>
    </source>
</evidence>
<feature type="non-terminal residue" evidence="2">
    <location>
        <position position="1"/>
    </location>
</feature>
<dbReference type="OrthoDB" id="423498at2759"/>
<dbReference type="InterPro" id="IPR052988">
    <property type="entry name" value="Oryzine_lactonohydrolase"/>
</dbReference>
<sequence length="393" mass="42530">NAPLAEPCSSNLPETVVCIRGYAAAMPYPFLRFHAGELGVSPNDTFPATDIPGDGSWALVENATFIIFNQELGLPILGEQPVLEYVFDLPPGTVREAPVYVPSIHSIIFSTFDEGVVPQSIIDLTQEPLTISDYVPDPPVYGINGGRYHNGSIYWAVAGGFPFQSPNGTTIQQAPGIIRLDPVTGESETLLNNYYGARFNSPDDVVVASNGDVFFTDPFYGYSENLTGPPIAPPATWRFRPSTGKAQVIETSLKQPNGIALSPDEQTLYIGDTGLTVFDQPPGRGFSINSTLPRQLYAFDLVEGSSGKYPINKRPLYMAHEFGTDGVQISREGYIVGATGTAVDVLTADGELILQIRLAWIVNNIQFVGAGDKSDLWIFGYAGIARVKWDLLG</sequence>
<dbReference type="PANTHER" id="PTHR47064">
    <property type="entry name" value="PUTATIVE (AFU_ORTHOLOGUE AFUA_1G08990)-RELATED"/>
    <property type="match status" value="1"/>
</dbReference>
<dbReference type="SUPFAM" id="SSF63829">
    <property type="entry name" value="Calcium-dependent phosphotriesterase"/>
    <property type="match status" value="1"/>
</dbReference>
<keyword evidence="3" id="KW-1185">Reference proteome</keyword>
<evidence type="ECO:0000313" key="2">
    <source>
        <dbReference type="EMBL" id="KAF2215413.1"/>
    </source>
</evidence>
<dbReference type="InterPro" id="IPR011042">
    <property type="entry name" value="6-blade_b-propeller_TolB-like"/>
</dbReference>
<feature type="domain" description="SMP-30/Gluconolactonase/LRE-like region" evidence="1">
    <location>
        <begin position="167"/>
        <end position="378"/>
    </location>
</feature>